<dbReference type="InterPro" id="IPR004165">
    <property type="entry name" value="CoA_trans_fam_I"/>
</dbReference>
<evidence type="ECO:0000313" key="4">
    <source>
        <dbReference type="Proteomes" id="UP001058124"/>
    </source>
</evidence>
<organism evidence="3 4">
    <name type="scientific">Leminorella grimontii</name>
    <dbReference type="NCBI Taxonomy" id="82981"/>
    <lineage>
        <taxon>Bacteria</taxon>
        <taxon>Pseudomonadati</taxon>
        <taxon>Pseudomonadota</taxon>
        <taxon>Gammaproteobacteria</taxon>
        <taxon>Enterobacterales</taxon>
        <taxon>Budviciaceae</taxon>
        <taxon>Leminorella</taxon>
    </lineage>
</organism>
<keyword evidence="4" id="KW-1185">Reference proteome</keyword>
<proteinExistence type="inferred from homology"/>
<dbReference type="SMART" id="SM00882">
    <property type="entry name" value="CoA_trans"/>
    <property type="match status" value="1"/>
</dbReference>
<reference evidence="3" key="1">
    <citation type="submission" date="2022-06" db="EMBL/GenBank/DDBJ databases">
        <title>Draft genome sequences of Leminorella grimontii str. JCM5902.</title>
        <authorList>
            <person name="Wakabayashi Y."/>
            <person name="Kojima K."/>
        </authorList>
    </citation>
    <scope>NUCLEOTIDE SEQUENCE</scope>
    <source>
        <strain evidence="3">JCM 5902</strain>
    </source>
</reference>
<evidence type="ECO:0000313" key="3">
    <source>
        <dbReference type="EMBL" id="GKX57179.1"/>
    </source>
</evidence>
<sequence length="215" mass="22631">MNAKEIIARRVAKELTDGDVVNLGIGLPTQVANYLPGDVHVTLQSENGFLGLGPVTEVDPNLVNAGGQPCGVVPGAAMFDSAFSFALIRGGHVDVCVLGGLQVDEEANLANWMVPGKMVPGMGGAMDLVAGAKKVIIAMEHCAKDGSAKLLHRCNFPLTAKGKVSMVVTEIAVFAFIDGKMVLTELRSDVTLDALREMTEANFVVADDLRPLCVE</sequence>
<protein>
    <submittedName>
        <fullName evidence="3">Acetate CoA-transferase subunit beta</fullName>
    </submittedName>
</protein>
<keyword evidence="2" id="KW-0808">Transferase</keyword>
<dbReference type="GO" id="GO:0008410">
    <property type="term" value="F:CoA-transferase activity"/>
    <property type="evidence" value="ECO:0007669"/>
    <property type="project" value="InterPro"/>
</dbReference>
<dbReference type="Gene3D" id="3.40.1080.10">
    <property type="entry name" value="Glutaconate Coenzyme A-transferase"/>
    <property type="match status" value="1"/>
</dbReference>
<evidence type="ECO:0000256" key="1">
    <source>
        <dbReference type="ARBA" id="ARBA00007047"/>
    </source>
</evidence>
<dbReference type="InterPro" id="IPR004164">
    <property type="entry name" value="CoA_transf_AS"/>
</dbReference>
<dbReference type="FunFam" id="3.40.1080.10:FF:000001">
    <property type="entry name" value="Succinyl-coa:3-ketoacid-coenzyme a transferase subunit b"/>
    <property type="match status" value="1"/>
</dbReference>
<dbReference type="InterPro" id="IPR037171">
    <property type="entry name" value="NagB/RpiA_transferase-like"/>
</dbReference>
<gene>
    <name evidence="3" type="primary">atoA</name>
    <name evidence="3" type="ORF">SOASR030_32910</name>
</gene>
<dbReference type="PANTHER" id="PTHR13707">
    <property type="entry name" value="KETOACID-COENZYME A TRANSFERASE"/>
    <property type="match status" value="1"/>
</dbReference>
<name>A0AAV5N879_9GAMM</name>
<dbReference type="SUPFAM" id="SSF100950">
    <property type="entry name" value="NagB/RpiA/CoA transferase-like"/>
    <property type="match status" value="1"/>
</dbReference>
<dbReference type="InterPro" id="IPR012791">
    <property type="entry name" value="3-oxoacid_CoA-transf_B"/>
</dbReference>
<dbReference type="PANTHER" id="PTHR13707:SF57">
    <property type="entry name" value="SUCCINYL-COA:3-KETOACID COENZYME A TRANSFERASE SUBUNIT B-RELATED"/>
    <property type="match status" value="1"/>
</dbReference>
<dbReference type="NCBIfam" id="TIGR02428">
    <property type="entry name" value="pcaJ_scoB_fam"/>
    <property type="match status" value="1"/>
</dbReference>
<dbReference type="AlphaFoldDB" id="A0AAV5N879"/>
<dbReference type="EMBL" id="BRLH01000012">
    <property type="protein sequence ID" value="GKX57179.1"/>
    <property type="molecule type" value="Genomic_DNA"/>
</dbReference>
<evidence type="ECO:0000256" key="2">
    <source>
        <dbReference type="ARBA" id="ARBA00022679"/>
    </source>
</evidence>
<comment type="similarity">
    <text evidence="1">Belongs to the 3-oxoacid CoA-transferase subunit B family.</text>
</comment>
<dbReference type="RefSeq" id="WP_027275273.1">
    <property type="nucleotide sequence ID" value="NZ_BRLH01000012.1"/>
</dbReference>
<accession>A0AAV5N879</accession>
<comment type="caution">
    <text evidence="3">The sequence shown here is derived from an EMBL/GenBank/DDBJ whole genome shotgun (WGS) entry which is preliminary data.</text>
</comment>
<dbReference type="PROSITE" id="PS01274">
    <property type="entry name" value="COA_TRANSF_2"/>
    <property type="match status" value="1"/>
</dbReference>
<dbReference type="Proteomes" id="UP001058124">
    <property type="component" value="Unassembled WGS sequence"/>
</dbReference>
<dbReference type="Pfam" id="PF01144">
    <property type="entry name" value="CoA_trans"/>
    <property type="match status" value="1"/>
</dbReference>